<organism evidence="2 3">
    <name type="scientific">Reyranella aquatilis</name>
    <dbReference type="NCBI Taxonomy" id="2035356"/>
    <lineage>
        <taxon>Bacteria</taxon>
        <taxon>Pseudomonadati</taxon>
        <taxon>Pseudomonadota</taxon>
        <taxon>Alphaproteobacteria</taxon>
        <taxon>Hyphomicrobiales</taxon>
        <taxon>Reyranellaceae</taxon>
        <taxon>Reyranella</taxon>
    </lineage>
</organism>
<name>A0ABS8L0L3_9HYPH</name>
<dbReference type="InterPro" id="IPR022028">
    <property type="entry name" value="DUF3604"/>
</dbReference>
<reference evidence="2 3" key="1">
    <citation type="submission" date="2021-11" db="EMBL/GenBank/DDBJ databases">
        <authorList>
            <person name="Lee D.-H."/>
            <person name="Kim S.-B."/>
        </authorList>
    </citation>
    <scope>NUCLEOTIDE SEQUENCE [LARGE SCALE GENOMIC DNA]</scope>
    <source>
        <strain evidence="2 3">KCTC 52223</strain>
    </source>
</reference>
<comment type="caution">
    <text evidence="2">The sequence shown here is derived from an EMBL/GenBank/DDBJ whole genome shotgun (WGS) entry which is preliminary data.</text>
</comment>
<dbReference type="EMBL" id="JAJISD010000011">
    <property type="protein sequence ID" value="MCC8431850.1"/>
    <property type="molecule type" value="Genomic_DNA"/>
</dbReference>
<sequence>MKYATLKAALLAATILGSSFAAQADGDVGQITKERIEKFFPDKRPYSPYVDRNFPTRPLFGDTHLHTAVSFDAGIFGARLSPREAYRFAKGEQVTTSTGQQAKLSRPLDFLVVADHSDNMGLFPDLVAGKPNIIADPQGRKWYDMMKEGRGQEAALQVIAAFSNGNFPKALVYAPNTAAFKSTWLETIKAAEEHNDPGRFTAFIGYEWTAQGSFNIHRNVIFKDGGDLARQVLPFTTVAPLGSPRETDLWKWMAEYESKTGGDVLAIAHNGNVSNGLMFPFIQPFTNKPVDQEYAEARNRWEPIYEVTQMKGDGEAHPWLSPNDEFANFEKWDKGNLDMSEAKKPEMLEHEYARSGLKLGLKMEKQFGVNPFKFGMIGSTDAHTGLPAVEEDNFWGKVAPMEPSPERLTNTFVNNSKTGITVNDRDVVSAGYAGVWATENSRQSIFEAMERREVYATTGTRMVVRLFGGYEFTEADAKSRNPAIAGYGKGVPMGGDLGAPPAGKAPTFLLAALKDPIGANLDRYQIVKGWIDEKGVAHEKVYDVVWSGDRKPGAGGKVPSVGNTVDVANANWTNTIGSPELIAVWTDPEFDPKQSAFYYGRVLEIPTPRWTTYDAKYFGRPVPTDVPAAIQERAYTSPIWYKPAS</sequence>
<evidence type="ECO:0000313" key="3">
    <source>
        <dbReference type="Proteomes" id="UP001198862"/>
    </source>
</evidence>
<dbReference type="Pfam" id="PF12228">
    <property type="entry name" value="DUF3604"/>
    <property type="match status" value="1"/>
</dbReference>
<dbReference type="RefSeq" id="WP_230553274.1">
    <property type="nucleotide sequence ID" value="NZ_JAJISD010000011.1"/>
</dbReference>
<dbReference type="Gene3D" id="3.20.20.140">
    <property type="entry name" value="Metal-dependent hydrolases"/>
    <property type="match status" value="1"/>
</dbReference>
<gene>
    <name evidence="2" type="ORF">LJ725_22965</name>
</gene>
<protein>
    <submittedName>
        <fullName evidence="2">DUF3604 domain-containing protein</fullName>
    </submittedName>
</protein>
<keyword evidence="1" id="KW-0732">Signal</keyword>
<evidence type="ECO:0000313" key="2">
    <source>
        <dbReference type="EMBL" id="MCC8431850.1"/>
    </source>
</evidence>
<feature type="signal peptide" evidence="1">
    <location>
        <begin position="1"/>
        <end position="24"/>
    </location>
</feature>
<proteinExistence type="predicted"/>
<dbReference type="Proteomes" id="UP001198862">
    <property type="component" value="Unassembled WGS sequence"/>
</dbReference>
<evidence type="ECO:0000256" key="1">
    <source>
        <dbReference type="SAM" id="SignalP"/>
    </source>
</evidence>
<keyword evidence="3" id="KW-1185">Reference proteome</keyword>
<accession>A0ABS8L0L3</accession>
<feature type="chain" id="PRO_5045679638" evidence="1">
    <location>
        <begin position="25"/>
        <end position="645"/>
    </location>
</feature>